<dbReference type="Pfam" id="PF18962">
    <property type="entry name" value="Por_Secre_tail"/>
    <property type="match status" value="1"/>
</dbReference>
<gene>
    <name evidence="3" type="ORF">Q767_00005</name>
</gene>
<dbReference type="Gene3D" id="2.60.40.10">
    <property type="entry name" value="Immunoglobulins"/>
    <property type="match status" value="1"/>
</dbReference>
<evidence type="ECO:0000313" key="4">
    <source>
        <dbReference type="Proteomes" id="UP000030149"/>
    </source>
</evidence>
<protein>
    <recommendedName>
        <fullName evidence="2">Secretion system C-terminal sorting domain-containing protein</fullName>
    </recommendedName>
</protein>
<keyword evidence="4" id="KW-1185">Reference proteome</keyword>
<dbReference type="STRING" id="1107311.Q767_00005"/>
<dbReference type="InterPro" id="IPR013783">
    <property type="entry name" value="Ig-like_fold"/>
</dbReference>
<dbReference type="Proteomes" id="UP000030149">
    <property type="component" value="Unassembled WGS sequence"/>
</dbReference>
<reference evidence="4" key="1">
    <citation type="submission" date="2013-09" db="EMBL/GenBank/DDBJ databases">
        <authorList>
            <person name="Zeng Z."/>
            <person name="Chen C."/>
        </authorList>
    </citation>
    <scope>NUCLEOTIDE SEQUENCE [LARGE SCALE GENOMIC DNA]</scope>
    <source>
        <strain evidence="4">DK69</strain>
    </source>
</reference>
<dbReference type="NCBIfam" id="TIGR04183">
    <property type="entry name" value="Por_Secre_tail"/>
    <property type="match status" value="1"/>
</dbReference>
<feature type="domain" description="Secretion system C-terminal sorting" evidence="2">
    <location>
        <begin position="598"/>
        <end position="674"/>
    </location>
</feature>
<organism evidence="3 4">
    <name type="scientific">Flavobacterium enshiense DK69</name>
    <dbReference type="NCBI Taxonomy" id="1107311"/>
    <lineage>
        <taxon>Bacteria</taxon>
        <taxon>Pseudomonadati</taxon>
        <taxon>Bacteroidota</taxon>
        <taxon>Flavobacteriia</taxon>
        <taxon>Flavobacteriales</taxon>
        <taxon>Flavobacteriaceae</taxon>
        <taxon>Flavobacterium</taxon>
    </lineage>
</organism>
<proteinExistence type="predicted"/>
<dbReference type="PATRIC" id="fig|1107311.5.peg.1"/>
<dbReference type="InterPro" id="IPR025667">
    <property type="entry name" value="SprB_repeat"/>
</dbReference>
<dbReference type="InterPro" id="IPR026444">
    <property type="entry name" value="Secre_tail"/>
</dbReference>
<evidence type="ECO:0000259" key="2">
    <source>
        <dbReference type="Pfam" id="PF18962"/>
    </source>
</evidence>
<name>A0A0A2MXF8_9FLAO</name>
<reference evidence="3 4" key="2">
    <citation type="journal article" date="2015" name="Stand. Genomic Sci.">
        <title>High quality draft genomic sequence of Flavobacterium enshiense DK69(T) and comparison among Flavobacterium genomes.</title>
        <authorList>
            <person name="Zeng Z."/>
            <person name="Chen C."/>
            <person name="Du H."/>
            <person name="Wang G."/>
            <person name="Li M."/>
        </authorList>
    </citation>
    <scope>NUCLEOTIDE SEQUENCE [LARGE SCALE GENOMIC DNA]</scope>
    <source>
        <strain evidence="3 4">DK69</strain>
    </source>
</reference>
<evidence type="ECO:0000256" key="1">
    <source>
        <dbReference type="ARBA" id="ARBA00022729"/>
    </source>
</evidence>
<feature type="non-terminal residue" evidence="3">
    <location>
        <position position="1"/>
    </location>
</feature>
<dbReference type="RefSeq" id="WP_035629486.1">
    <property type="nucleotide sequence ID" value="NZ_JRLZ01000001.1"/>
</dbReference>
<keyword evidence="1" id="KW-0732">Signal</keyword>
<sequence length="677" mass="70661">VVLTVNQFATANAGPDQTLCQTQPDGPTSFTLAGTSSGGTILWTVDGTTGTASASITTPTSLTSGVSVSGVGTVTLKLTISNALCGNDDDTVVLAVQDIEATCPGNSTFTVNCSASAGTNATNLANAWAAWVAGFTYSPLNPAPTVTLTYYDVTIEIINGVPTEVFTETADTTPPSLLTGGTKAIKIEVETALGCKDECQAKFTVNNPCAPACSADPNDVLCFGGTGSIVVTPGGPVTPYIIRLFSSADLVNPLQNITGLTSNANYTFDTLPEGTYRVRVIDGIGAVCETVDLVIDGPDFALALGALIQGSASCGASDGTITATISGGTAPYTIKLDNGTAVDVTDVTDPIQYTFTGVGAGPHTVTVYDANYATSPGEGCTDSGNIDVESLPCGGHIFPTQTACCNIVAGNATELEAICYSTRNGKVSNAIPGVFFYYTKLIAPSANFTINVEQTKTCVDFSIFQVQGNKDVKLFGPNCTKLTTVNVSGTSNGQAQMVVTGAIPNTEYVLGVKYEPKSIIGSNTAGQTCTYDFVTKVTYLVNNVPTTVTVPNSDGSIDAVPGCSDNTPLPPACSTGDQVVNNTPAPKGQIVETMFSAYPVPFKEYVNIRYEFNYHSKARIEIYDAKGMFVKAYDDADAYFNKEVRIDVDFSQGDGQMYIIKVITDNEVGTKRIISKK</sequence>
<evidence type="ECO:0000313" key="3">
    <source>
        <dbReference type="EMBL" id="KGO97029.1"/>
    </source>
</evidence>
<dbReference type="eggNOG" id="COG4932">
    <property type="taxonomic scope" value="Bacteria"/>
</dbReference>
<dbReference type="AlphaFoldDB" id="A0A0A2MXF8"/>
<comment type="caution">
    <text evidence="3">The sequence shown here is derived from an EMBL/GenBank/DDBJ whole genome shotgun (WGS) entry which is preliminary data.</text>
</comment>
<dbReference type="Pfam" id="PF13573">
    <property type="entry name" value="SprB"/>
    <property type="match status" value="1"/>
</dbReference>
<dbReference type="EMBL" id="JRLZ01000001">
    <property type="protein sequence ID" value="KGO97029.1"/>
    <property type="molecule type" value="Genomic_DNA"/>
</dbReference>
<accession>A0A0A2MXF8</accession>